<dbReference type="EMBL" id="JAGTJR010000014">
    <property type="protein sequence ID" value="KAH7049253.1"/>
    <property type="molecule type" value="Genomic_DNA"/>
</dbReference>
<sequence>MSYFSACSSISCFLILRIAGDCNITAATLLNHSRLAQTNTLPWGARASWVVYSRILHYTHSCHGSYLLTTKTSSSFTTYHERLLPRMYKLDTYTPRGEHNRRGCDDERRRDGRNFFFLQTKRWKGDGQYSLLMWWIFLVSFSSSVTYLLLLLFGPCWLWTGQERYLVV</sequence>
<gene>
    <name evidence="3" type="ORF">B0J12DRAFT_664614</name>
</gene>
<keyword evidence="1" id="KW-0812">Transmembrane</keyword>
<keyword evidence="4" id="KW-1185">Reference proteome</keyword>
<proteinExistence type="predicted"/>
<comment type="caution">
    <text evidence="3">The sequence shown here is derived from an EMBL/GenBank/DDBJ whole genome shotgun (WGS) entry which is preliminary data.</text>
</comment>
<feature type="transmembrane region" description="Helical" evidence="1">
    <location>
        <begin position="131"/>
        <end position="160"/>
    </location>
</feature>
<feature type="chain" id="PRO_5046810382" evidence="2">
    <location>
        <begin position="21"/>
        <end position="168"/>
    </location>
</feature>
<keyword evidence="1" id="KW-0472">Membrane</keyword>
<keyword evidence="2" id="KW-0732">Signal</keyword>
<evidence type="ECO:0000313" key="3">
    <source>
        <dbReference type="EMBL" id="KAH7049253.1"/>
    </source>
</evidence>
<evidence type="ECO:0000256" key="2">
    <source>
        <dbReference type="SAM" id="SignalP"/>
    </source>
</evidence>
<dbReference type="Proteomes" id="UP000774617">
    <property type="component" value="Unassembled WGS sequence"/>
</dbReference>
<evidence type="ECO:0000256" key="1">
    <source>
        <dbReference type="SAM" id="Phobius"/>
    </source>
</evidence>
<organism evidence="3 4">
    <name type="scientific">Macrophomina phaseolina</name>
    <dbReference type="NCBI Taxonomy" id="35725"/>
    <lineage>
        <taxon>Eukaryota</taxon>
        <taxon>Fungi</taxon>
        <taxon>Dikarya</taxon>
        <taxon>Ascomycota</taxon>
        <taxon>Pezizomycotina</taxon>
        <taxon>Dothideomycetes</taxon>
        <taxon>Dothideomycetes incertae sedis</taxon>
        <taxon>Botryosphaeriales</taxon>
        <taxon>Botryosphaeriaceae</taxon>
        <taxon>Macrophomina</taxon>
    </lineage>
</organism>
<name>A0ABQ8G9K4_9PEZI</name>
<keyword evidence="1" id="KW-1133">Transmembrane helix</keyword>
<accession>A0ABQ8G9K4</accession>
<protein>
    <submittedName>
        <fullName evidence="3">Uncharacterized protein</fullName>
    </submittedName>
</protein>
<evidence type="ECO:0000313" key="4">
    <source>
        <dbReference type="Proteomes" id="UP000774617"/>
    </source>
</evidence>
<feature type="signal peptide" evidence="2">
    <location>
        <begin position="1"/>
        <end position="20"/>
    </location>
</feature>
<reference evidence="3 4" key="1">
    <citation type="journal article" date="2021" name="Nat. Commun.">
        <title>Genetic determinants of endophytism in the Arabidopsis root mycobiome.</title>
        <authorList>
            <person name="Mesny F."/>
            <person name="Miyauchi S."/>
            <person name="Thiergart T."/>
            <person name="Pickel B."/>
            <person name="Atanasova L."/>
            <person name="Karlsson M."/>
            <person name="Huettel B."/>
            <person name="Barry K.W."/>
            <person name="Haridas S."/>
            <person name="Chen C."/>
            <person name="Bauer D."/>
            <person name="Andreopoulos W."/>
            <person name="Pangilinan J."/>
            <person name="LaButti K."/>
            <person name="Riley R."/>
            <person name="Lipzen A."/>
            <person name="Clum A."/>
            <person name="Drula E."/>
            <person name="Henrissat B."/>
            <person name="Kohler A."/>
            <person name="Grigoriev I.V."/>
            <person name="Martin F.M."/>
            <person name="Hacquard S."/>
        </authorList>
    </citation>
    <scope>NUCLEOTIDE SEQUENCE [LARGE SCALE GENOMIC DNA]</scope>
    <source>
        <strain evidence="3 4">MPI-SDFR-AT-0080</strain>
    </source>
</reference>